<name>A0A8S4RG57_9NEOP</name>
<dbReference type="PANTHER" id="PTHR34761:SF1">
    <property type="entry name" value="NUCLEOLUS AND NEURAL PROGENITOR PROTEIN"/>
    <property type="match status" value="1"/>
</dbReference>
<keyword evidence="3" id="KW-1185">Reference proteome</keyword>
<sequence length="396" mass="46442">MLEPWNDKSVLPPPINTSPCQINFSIKELKSGCNTIIRVLSKQSPLHKESAIFSRFLYKFDKKFRNDIGYRNFKKVYTALRKYLSLTLLKDVQNFIDVLPANNEVKPYLPTRQMLQYILVKIVTFSKLMYRITVCSKQAAIFYLNRIKLGESHWMCLMPYALLCRIWSMVLVLLQHSCNWYNQLYPFLKHLPYKGLDFLPKEYQLPVDLEEWINLKNINQAGRLEWSQKLNVNVESVIMVEDEEGDVSENLLKYVNNINKNKDSDDETEIQIVLPKQDVQSEIVSNEKYDEGVAISRETFKTMMNLPSTVTNPAVSKIKENHAIENVTNRDSLLKFIENEEEFRNKSNDISLTGHLSFMQWQALKMTLLKLDGSLDTRKLEKKFKRIWQAKCLDYV</sequence>
<feature type="domain" description="Nucleolus and neural progenitor protein-like N-terminal" evidence="1">
    <location>
        <begin position="5"/>
        <end position="185"/>
    </location>
</feature>
<dbReference type="AlphaFoldDB" id="A0A8S4RG57"/>
<dbReference type="InterPro" id="IPR027951">
    <property type="entry name" value="Nepro_N"/>
</dbReference>
<protein>
    <submittedName>
        <fullName evidence="2">Jg21202 protein</fullName>
    </submittedName>
</protein>
<proteinExistence type="predicted"/>
<accession>A0A8S4RG57</accession>
<dbReference type="Proteomes" id="UP000838756">
    <property type="component" value="Unassembled WGS sequence"/>
</dbReference>
<reference evidence="2" key="1">
    <citation type="submission" date="2022-03" db="EMBL/GenBank/DDBJ databases">
        <authorList>
            <person name="Lindestad O."/>
        </authorList>
    </citation>
    <scope>NUCLEOTIDE SEQUENCE</scope>
</reference>
<gene>
    <name evidence="2" type="primary">jg21202</name>
    <name evidence="2" type="ORF">PAEG_LOCUS12235</name>
</gene>
<dbReference type="GO" id="GO:0045747">
    <property type="term" value="P:positive regulation of Notch signaling pathway"/>
    <property type="evidence" value="ECO:0007669"/>
    <property type="project" value="TreeGrafter"/>
</dbReference>
<evidence type="ECO:0000313" key="2">
    <source>
        <dbReference type="EMBL" id="CAH2234398.1"/>
    </source>
</evidence>
<dbReference type="Pfam" id="PF14780">
    <property type="entry name" value="NEPRO_N"/>
    <property type="match status" value="1"/>
</dbReference>
<dbReference type="InterPro" id="IPR052835">
    <property type="entry name" value="Nepro"/>
</dbReference>
<dbReference type="OrthoDB" id="9899341at2759"/>
<dbReference type="GO" id="GO:0005634">
    <property type="term" value="C:nucleus"/>
    <property type="evidence" value="ECO:0007669"/>
    <property type="project" value="TreeGrafter"/>
</dbReference>
<evidence type="ECO:0000259" key="1">
    <source>
        <dbReference type="Pfam" id="PF14780"/>
    </source>
</evidence>
<organism evidence="2 3">
    <name type="scientific">Pararge aegeria aegeria</name>
    <dbReference type="NCBI Taxonomy" id="348720"/>
    <lineage>
        <taxon>Eukaryota</taxon>
        <taxon>Metazoa</taxon>
        <taxon>Ecdysozoa</taxon>
        <taxon>Arthropoda</taxon>
        <taxon>Hexapoda</taxon>
        <taxon>Insecta</taxon>
        <taxon>Pterygota</taxon>
        <taxon>Neoptera</taxon>
        <taxon>Endopterygota</taxon>
        <taxon>Lepidoptera</taxon>
        <taxon>Glossata</taxon>
        <taxon>Ditrysia</taxon>
        <taxon>Papilionoidea</taxon>
        <taxon>Nymphalidae</taxon>
        <taxon>Satyrinae</taxon>
        <taxon>Satyrini</taxon>
        <taxon>Parargina</taxon>
        <taxon>Pararge</taxon>
    </lineage>
</organism>
<dbReference type="EMBL" id="CAKXAJ010025059">
    <property type="protein sequence ID" value="CAH2234398.1"/>
    <property type="molecule type" value="Genomic_DNA"/>
</dbReference>
<comment type="caution">
    <text evidence="2">The sequence shown here is derived from an EMBL/GenBank/DDBJ whole genome shotgun (WGS) entry which is preliminary data.</text>
</comment>
<evidence type="ECO:0000313" key="3">
    <source>
        <dbReference type="Proteomes" id="UP000838756"/>
    </source>
</evidence>
<dbReference type="PANTHER" id="PTHR34761">
    <property type="entry name" value="NUCLEOLUS AND NEURAL PROGENITOR PROTEIN"/>
    <property type="match status" value="1"/>
</dbReference>